<evidence type="ECO:0000313" key="3">
    <source>
        <dbReference type="EMBL" id="PTI52691.1"/>
    </source>
</evidence>
<reference evidence="3 4" key="1">
    <citation type="journal article" date="2016" name="Front. Microbiol.">
        <title>Comprehensive Phylogenetic Analysis of Bovine Non-aureus Staphylococci Species Based on Whole-Genome Sequencing.</title>
        <authorList>
            <person name="Naushad S."/>
            <person name="Barkema H.W."/>
            <person name="Luby C."/>
            <person name="Condas L.A."/>
            <person name="Nobrega D.B."/>
            <person name="Carson D.A."/>
            <person name="De Buck J."/>
        </authorList>
    </citation>
    <scope>NUCLEOTIDE SEQUENCE [LARGE SCALE GENOMIC DNA]</scope>
    <source>
        <strain evidence="3 4">SNUC 2993</strain>
    </source>
</reference>
<evidence type="ECO:0000256" key="2">
    <source>
        <dbReference type="SAM" id="SignalP"/>
    </source>
</evidence>
<dbReference type="STRING" id="1194526.A284_01650"/>
<dbReference type="RefSeq" id="WP_107532308.1">
    <property type="nucleotide sequence ID" value="NZ_JASCSE010000002.1"/>
</dbReference>
<feature type="signal peptide" evidence="2">
    <location>
        <begin position="1"/>
        <end position="22"/>
    </location>
</feature>
<feature type="compositionally biased region" description="Low complexity" evidence="1">
    <location>
        <begin position="145"/>
        <end position="167"/>
    </location>
</feature>
<dbReference type="InterPro" id="IPR023346">
    <property type="entry name" value="Lysozyme-like_dom_sf"/>
</dbReference>
<dbReference type="Gene3D" id="1.10.530.10">
    <property type="match status" value="1"/>
</dbReference>
<proteinExistence type="predicted"/>
<dbReference type="Proteomes" id="UP000240717">
    <property type="component" value="Unassembled WGS sequence"/>
</dbReference>
<evidence type="ECO:0000313" key="4">
    <source>
        <dbReference type="Proteomes" id="UP000240717"/>
    </source>
</evidence>
<accession>A0A2T4Q3W0</accession>
<feature type="region of interest" description="Disordered" evidence="1">
    <location>
        <begin position="107"/>
        <end position="167"/>
    </location>
</feature>
<protein>
    <submittedName>
        <fullName evidence="3">Transglycosylase</fullName>
    </submittedName>
</protein>
<dbReference type="AlphaFoldDB" id="A0A2T4Q3W0"/>
<gene>
    <name evidence="3" type="ORF">BU085_00290</name>
</gene>
<dbReference type="SUPFAM" id="SSF53955">
    <property type="entry name" value="Lysozyme-like"/>
    <property type="match status" value="1"/>
</dbReference>
<evidence type="ECO:0000256" key="1">
    <source>
        <dbReference type="SAM" id="MobiDB-lite"/>
    </source>
</evidence>
<sequence>MKKTFIASTLALTLGAAGYAVSGHEAHASETTNVDQAHLVDLAHNHPEQLNAAPVQEGAYDIHFVSGGFEYNFTSDGTNWSWNYQEAGTTSAQTSNTAVQSADYTTSYNQEAGTQSVSSNQQSSNTNVEAVSAPTTSNNGSSHNYSTKTTSYSAPSTSSASTGGSTKAQFLANGGTEEAWNAIVMPESGGNPNAVNPAGYRGLGQTMESWGTGSVASQTKGMINYANSRYGSLSNAIAFRQSHGWW</sequence>
<feature type="compositionally biased region" description="Polar residues" evidence="1">
    <location>
        <begin position="133"/>
        <end position="144"/>
    </location>
</feature>
<keyword evidence="2" id="KW-0732">Signal</keyword>
<organism evidence="3 4">
    <name type="scientific">Staphylococcus warneri</name>
    <dbReference type="NCBI Taxonomy" id="1292"/>
    <lineage>
        <taxon>Bacteria</taxon>
        <taxon>Bacillati</taxon>
        <taxon>Bacillota</taxon>
        <taxon>Bacilli</taxon>
        <taxon>Bacillales</taxon>
        <taxon>Staphylococcaceae</taxon>
        <taxon>Staphylococcus</taxon>
    </lineage>
</organism>
<dbReference type="EMBL" id="PZEV01000001">
    <property type="protein sequence ID" value="PTI52691.1"/>
    <property type="molecule type" value="Genomic_DNA"/>
</dbReference>
<comment type="caution">
    <text evidence="3">The sequence shown here is derived from an EMBL/GenBank/DDBJ whole genome shotgun (WGS) entry which is preliminary data.</text>
</comment>
<feature type="compositionally biased region" description="Low complexity" evidence="1">
    <location>
        <begin position="114"/>
        <end position="128"/>
    </location>
</feature>
<feature type="chain" id="PRO_5038727974" evidence="2">
    <location>
        <begin position="23"/>
        <end position="246"/>
    </location>
</feature>
<name>A0A2T4Q3W0_STAWA</name>